<comment type="caution">
    <text evidence="2">The sequence shown here is derived from an EMBL/GenBank/DDBJ whole genome shotgun (WGS) entry which is preliminary data.</text>
</comment>
<dbReference type="EMBL" id="BGZK01000161">
    <property type="protein sequence ID" value="GBP24384.1"/>
    <property type="molecule type" value="Genomic_DNA"/>
</dbReference>
<feature type="compositionally biased region" description="Pro residues" evidence="1">
    <location>
        <begin position="40"/>
        <end position="53"/>
    </location>
</feature>
<accession>A0A4C1UEM6</accession>
<keyword evidence="3" id="KW-1185">Reference proteome</keyword>
<dbReference type="Proteomes" id="UP000299102">
    <property type="component" value="Unassembled WGS sequence"/>
</dbReference>
<evidence type="ECO:0000313" key="2">
    <source>
        <dbReference type="EMBL" id="GBP24384.1"/>
    </source>
</evidence>
<evidence type="ECO:0000313" key="3">
    <source>
        <dbReference type="Proteomes" id="UP000299102"/>
    </source>
</evidence>
<name>A0A4C1UEM6_EUMVA</name>
<dbReference type="AlphaFoldDB" id="A0A4C1UEM6"/>
<protein>
    <submittedName>
        <fullName evidence="2">Uncharacterized protein</fullName>
    </submittedName>
</protein>
<proteinExistence type="predicted"/>
<organism evidence="2 3">
    <name type="scientific">Eumeta variegata</name>
    <name type="common">Bagworm moth</name>
    <name type="synonym">Eumeta japonica</name>
    <dbReference type="NCBI Taxonomy" id="151549"/>
    <lineage>
        <taxon>Eukaryota</taxon>
        <taxon>Metazoa</taxon>
        <taxon>Ecdysozoa</taxon>
        <taxon>Arthropoda</taxon>
        <taxon>Hexapoda</taxon>
        <taxon>Insecta</taxon>
        <taxon>Pterygota</taxon>
        <taxon>Neoptera</taxon>
        <taxon>Endopterygota</taxon>
        <taxon>Lepidoptera</taxon>
        <taxon>Glossata</taxon>
        <taxon>Ditrysia</taxon>
        <taxon>Tineoidea</taxon>
        <taxon>Psychidae</taxon>
        <taxon>Oiketicinae</taxon>
        <taxon>Eumeta</taxon>
    </lineage>
</organism>
<gene>
    <name evidence="2" type="ORF">EVAR_19258_1</name>
</gene>
<feature type="compositionally biased region" description="Low complexity" evidence="1">
    <location>
        <begin position="54"/>
        <end position="63"/>
    </location>
</feature>
<evidence type="ECO:0000256" key="1">
    <source>
        <dbReference type="SAM" id="MobiDB-lite"/>
    </source>
</evidence>
<sequence length="375" mass="40973">MFHLSIVTETLTATNVSSPEQPSGGASGALFSTSGRRISPGPPPPVPPPPSRPFPRAFFVSRAKTPPPGLGRRLDGAHSQTRRLVKHYAKNTLLRGRPIIVEWERRKAFGGPLSFVAPESCVPLHIFDVCGTRTRRANRRLGSSSRRAGLSLKIEHKSLVPAVVTTPVTTAVGNPQPDRRRGVEVQQKRPLSSSHIVTSDHGTLHCAWLDAYLAGFSFLRSKVMIGQWGSQGTRIPQVPTSIVRPNGESPNLDQHARGVPRLLILLAQFALGQGSNGTPPSSEGDRNTAALVKITPFAYIRLLPHPNRPYSSGTLSVGSHNLIRYMKNSPTAYRAEIADPSHRKPRHADCSSRPLTRRPGLVFAAFRFLSTSYRF</sequence>
<feature type="region of interest" description="Disordered" evidence="1">
    <location>
        <begin position="13"/>
        <end position="78"/>
    </location>
</feature>
<reference evidence="2 3" key="1">
    <citation type="journal article" date="2019" name="Commun. Biol.">
        <title>The bagworm genome reveals a unique fibroin gene that provides high tensile strength.</title>
        <authorList>
            <person name="Kono N."/>
            <person name="Nakamura H."/>
            <person name="Ohtoshi R."/>
            <person name="Tomita M."/>
            <person name="Numata K."/>
            <person name="Arakawa K."/>
        </authorList>
    </citation>
    <scope>NUCLEOTIDE SEQUENCE [LARGE SCALE GENOMIC DNA]</scope>
</reference>